<evidence type="ECO:0000313" key="4">
    <source>
        <dbReference type="Proteomes" id="UP000593568"/>
    </source>
</evidence>
<organism evidence="3 4">
    <name type="scientific">Gossypium trilobum</name>
    <dbReference type="NCBI Taxonomy" id="34281"/>
    <lineage>
        <taxon>Eukaryota</taxon>
        <taxon>Viridiplantae</taxon>
        <taxon>Streptophyta</taxon>
        <taxon>Embryophyta</taxon>
        <taxon>Tracheophyta</taxon>
        <taxon>Spermatophyta</taxon>
        <taxon>Magnoliopsida</taxon>
        <taxon>eudicotyledons</taxon>
        <taxon>Gunneridae</taxon>
        <taxon>Pentapetalae</taxon>
        <taxon>rosids</taxon>
        <taxon>malvids</taxon>
        <taxon>Malvales</taxon>
        <taxon>Malvaceae</taxon>
        <taxon>Malvoideae</taxon>
        <taxon>Gossypium</taxon>
    </lineage>
</organism>
<evidence type="ECO:0000259" key="2">
    <source>
        <dbReference type="Pfam" id="PF13966"/>
    </source>
</evidence>
<comment type="caution">
    <text evidence="3">The sequence shown here is derived from an EMBL/GenBank/DDBJ whole genome shotgun (WGS) entry which is preliminary data.</text>
</comment>
<dbReference type="AlphaFoldDB" id="A0A7J9DXZ9"/>
<dbReference type="PANTHER" id="PTHR47723:SF19">
    <property type="entry name" value="POLYNUCLEOTIDYL TRANSFERASE, RIBONUCLEASE H-LIKE SUPERFAMILY PROTEIN"/>
    <property type="match status" value="1"/>
</dbReference>
<reference evidence="3 4" key="1">
    <citation type="journal article" date="2019" name="Genome Biol. Evol.">
        <title>Insights into the evolution of the New World diploid cottons (Gossypium, subgenus Houzingenia) based on genome sequencing.</title>
        <authorList>
            <person name="Grover C.E."/>
            <person name="Arick M.A. 2nd"/>
            <person name="Thrash A."/>
            <person name="Conover J.L."/>
            <person name="Sanders W.S."/>
            <person name="Peterson D.G."/>
            <person name="Frelichowski J.E."/>
            <person name="Scheffler J.A."/>
            <person name="Scheffler B.E."/>
            <person name="Wendel J.F."/>
        </authorList>
    </citation>
    <scope>NUCLEOTIDE SEQUENCE [LARGE SCALE GENOMIC DNA]</scope>
    <source>
        <strain evidence="3">8</strain>
        <tissue evidence="3">Leaf</tissue>
    </source>
</reference>
<protein>
    <recommendedName>
        <fullName evidence="5">RNase H type-1 domain-containing protein</fullName>
    </recommendedName>
</protein>
<dbReference type="InterPro" id="IPR053151">
    <property type="entry name" value="RNase_H-like"/>
</dbReference>
<dbReference type="InterPro" id="IPR044730">
    <property type="entry name" value="RNase_H-like_dom_plant"/>
</dbReference>
<dbReference type="Pfam" id="PF13966">
    <property type="entry name" value="zf-RVT"/>
    <property type="match status" value="1"/>
</dbReference>
<dbReference type="EMBL" id="JABEZW010000005">
    <property type="protein sequence ID" value="MBA0765640.1"/>
    <property type="molecule type" value="Genomic_DNA"/>
</dbReference>
<feature type="domain" description="RNase H type-1" evidence="1">
    <location>
        <begin position="137"/>
        <end position="257"/>
    </location>
</feature>
<feature type="domain" description="Reverse transcriptase zinc-binding" evidence="2">
    <location>
        <begin position="36"/>
        <end position="98"/>
    </location>
</feature>
<sequence length="290" mass="33851">VWLPDDLIQPIVGFPPRHPFEGFDRLSWHHTSTGAFSIKSAYKMMNVSWNSRDETLKKVWKFLGPQGVRFFLLTILKQRLLTNAERVRRGLAVDHSCQSVDMVQRIYCILLEIAQQLRKSRNRSYQEQLTRGWTFLNTDSAVQMESGDATVRRIMCGEKGDWVFGYNQFIGKCSIFYAKLWGILDGLKLIQRRDHDKVIIESDYLEVIKAIHRSVSKTSKSIMIRRIHQILSQEGQWILHHILKEHNQSADHLAKLAFAKKKEDLQLIDIPPKEVLEFLEADKERSIRIP</sequence>
<accession>A0A7J9DXZ9</accession>
<dbReference type="PANTHER" id="PTHR47723">
    <property type="entry name" value="OS05G0353850 PROTEIN"/>
    <property type="match status" value="1"/>
</dbReference>
<feature type="non-terminal residue" evidence="3">
    <location>
        <position position="290"/>
    </location>
</feature>
<dbReference type="CDD" id="cd06222">
    <property type="entry name" value="RNase_H_like"/>
    <property type="match status" value="1"/>
</dbReference>
<dbReference type="Pfam" id="PF13456">
    <property type="entry name" value="RVT_3"/>
    <property type="match status" value="1"/>
</dbReference>
<evidence type="ECO:0000259" key="1">
    <source>
        <dbReference type="Pfam" id="PF13456"/>
    </source>
</evidence>
<gene>
    <name evidence="3" type="ORF">Gotri_014800</name>
</gene>
<dbReference type="InterPro" id="IPR036397">
    <property type="entry name" value="RNaseH_sf"/>
</dbReference>
<evidence type="ECO:0008006" key="5">
    <source>
        <dbReference type="Google" id="ProtNLM"/>
    </source>
</evidence>
<proteinExistence type="predicted"/>
<dbReference type="GO" id="GO:0003676">
    <property type="term" value="F:nucleic acid binding"/>
    <property type="evidence" value="ECO:0007669"/>
    <property type="project" value="InterPro"/>
</dbReference>
<name>A0A7J9DXZ9_9ROSI</name>
<dbReference type="SUPFAM" id="SSF53098">
    <property type="entry name" value="Ribonuclease H-like"/>
    <property type="match status" value="1"/>
</dbReference>
<dbReference type="InterPro" id="IPR026960">
    <property type="entry name" value="RVT-Znf"/>
</dbReference>
<evidence type="ECO:0000313" key="3">
    <source>
        <dbReference type="EMBL" id="MBA0765640.1"/>
    </source>
</evidence>
<dbReference type="InterPro" id="IPR002156">
    <property type="entry name" value="RNaseH_domain"/>
</dbReference>
<dbReference type="GO" id="GO:0004523">
    <property type="term" value="F:RNA-DNA hybrid ribonuclease activity"/>
    <property type="evidence" value="ECO:0007669"/>
    <property type="project" value="InterPro"/>
</dbReference>
<keyword evidence="4" id="KW-1185">Reference proteome</keyword>
<dbReference type="Gene3D" id="3.30.420.10">
    <property type="entry name" value="Ribonuclease H-like superfamily/Ribonuclease H"/>
    <property type="match status" value="1"/>
</dbReference>
<dbReference type="Proteomes" id="UP000593568">
    <property type="component" value="Unassembled WGS sequence"/>
</dbReference>
<dbReference type="InterPro" id="IPR012337">
    <property type="entry name" value="RNaseH-like_sf"/>
</dbReference>